<accession>B9M3X7</accession>
<dbReference type="GO" id="GO:0030170">
    <property type="term" value="F:pyridoxal phosphate binding"/>
    <property type="evidence" value="ECO:0007669"/>
    <property type="project" value="TreeGrafter"/>
</dbReference>
<dbReference type="HOGENOM" id="CLU_004620_5_0_7"/>
<evidence type="ECO:0000256" key="4">
    <source>
        <dbReference type="ARBA" id="ARBA00022898"/>
    </source>
</evidence>
<evidence type="ECO:0000256" key="5">
    <source>
        <dbReference type="ARBA" id="ARBA00023002"/>
    </source>
</evidence>
<dbReference type="GO" id="GO:0019464">
    <property type="term" value="P:glycine decarboxylation via glycine cleavage system"/>
    <property type="evidence" value="ECO:0007669"/>
    <property type="project" value="TreeGrafter"/>
</dbReference>
<comment type="cofactor">
    <cofactor evidence="1">
        <name>pyridoxal 5'-phosphate</name>
        <dbReference type="ChEBI" id="CHEBI:597326"/>
    </cofactor>
</comment>
<dbReference type="GO" id="GO:0004375">
    <property type="term" value="F:glycine dehydrogenase (decarboxylating) activity"/>
    <property type="evidence" value="ECO:0007669"/>
    <property type="project" value="UniProtKB-EC"/>
</dbReference>
<dbReference type="STRING" id="316067.Geob_1260"/>
<evidence type="ECO:0000256" key="3">
    <source>
        <dbReference type="ARBA" id="ARBA00012134"/>
    </source>
</evidence>
<dbReference type="PANTHER" id="PTHR11773">
    <property type="entry name" value="GLYCINE DEHYDROGENASE, DECARBOXYLATING"/>
    <property type="match status" value="1"/>
</dbReference>
<dbReference type="Proteomes" id="UP000007721">
    <property type="component" value="Chromosome"/>
</dbReference>
<dbReference type="InterPro" id="IPR049316">
    <property type="entry name" value="GDC-P_C"/>
</dbReference>
<dbReference type="RefSeq" id="WP_012646349.1">
    <property type="nucleotide sequence ID" value="NC_011979.1"/>
</dbReference>
<dbReference type="Gene3D" id="6.20.440.10">
    <property type="match status" value="1"/>
</dbReference>
<dbReference type="GO" id="GO:0016594">
    <property type="term" value="F:glycine binding"/>
    <property type="evidence" value="ECO:0007669"/>
    <property type="project" value="TreeGrafter"/>
</dbReference>
<dbReference type="InterPro" id="IPR015422">
    <property type="entry name" value="PyrdxlP-dep_Trfase_small"/>
</dbReference>
<keyword evidence="10" id="KW-1185">Reference proteome</keyword>
<protein>
    <recommendedName>
        <fullName evidence="3">glycine dehydrogenase (aminomethyl-transferring)</fullName>
        <ecNumber evidence="3">1.4.4.2</ecNumber>
    </recommendedName>
</protein>
<evidence type="ECO:0000313" key="9">
    <source>
        <dbReference type="EMBL" id="ACM19620.1"/>
    </source>
</evidence>
<dbReference type="OrthoDB" id="9801272at2"/>
<evidence type="ECO:0000256" key="1">
    <source>
        <dbReference type="ARBA" id="ARBA00001933"/>
    </source>
</evidence>
<dbReference type="Gene3D" id="3.40.640.10">
    <property type="entry name" value="Type I PLP-dependent aspartate aminotransferase-like (Major domain)"/>
    <property type="match status" value="1"/>
</dbReference>
<dbReference type="Gene3D" id="3.90.1150.10">
    <property type="entry name" value="Aspartate Aminotransferase, domain 1"/>
    <property type="match status" value="1"/>
</dbReference>
<evidence type="ECO:0000313" key="10">
    <source>
        <dbReference type="Proteomes" id="UP000007721"/>
    </source>
</evidence>
<dbReference type="FunFam" id="3.90.1150.10:FF:000014">
    <property type="entry name" value="Probable glycine dehydrogenase (decarboxylating) subunit 2"/>
    <property type="match status" value="1"/>
</dbReference>
<evidence type="ECO:0000256" key="2">
    <source>
        <dbReference type="ARBA" id="ARBA00003788"/>
    </source>
</evidence>
<evidence type="ECO:0000259" key="8">
    <source>
        <dbReference type="Pfam" id="PF21478"/>
    </source>
</evidence>
<dbReference type="EMBL" id="CP001390">
    <property type="protein sequence ID" value="ACM19620.1"/>
    <property type="molecule type" value="Genomic_DNA"/>
</dbReference>
<comment type="catalytic activity">
    <reaction evidence="6">
        <text>N(6)-[(R)-lipoyl]-L-lysyl-[glycine-cleavage complex H protein] + glycine + H(+) = N(6)-[(R)-S(8)-aminomethyldihydrolipoyl]-L-lysyl-[glycine-cleavage complex H protein] + CO2</text>
        <dbReference type="Rhea" id="RHEA:24304"/>
        <dbReference type="Rhea" id="RHEA-COMP:10494"/>
        <dbReference type="Rhea" id="RHEA-COMP:10495"/>
        <dbReference type="ChEBI" id="CHEBI:15378"/>
        <dbReference type="ChEBI" id="CHEBI:16526"/>
        <dbReference type="ChEBI" id="CHEBI:57305"/>
        <dbReference type="ChEBI" id="CHEBI:83099"/>
        <dbReference type="ChEBI" id="CHEBI:83143"/>
        <dbReference type="EC" id="1.4.4.2"/>
    </reaction>
</comment>
<name>B9M3X7_GEODF</name>
<keyword evidence="5" id="KW-0560">Oxidoreductase</keyword>
<comment type="function">
    <text evidence="2">The glycine cleavage system catalyzes the degradation of glycine. The P protein binds the alpha-amino group of glycine through its pyridoxal phosphate cofactor; CO(2) is released and the remaining methylamine moiety is then transferred to the lipoamide cofactor of the H protein.</text>
</comment>
<dbReference type="InterPro" id="IPR049315">
    <property type="entry name" value="GDC-P_N"/>
</dbReference>
<dbReference type="InterPro" id="IPR015421">
    <property type="entry name" value="PyrdxlP-dep_Trfase_major"/>
</dbReference>
<organism evidence="9 10">
    <name type="scientific">Geotalea daltonii (strain DSM 22248 / JCM 15807 / FRC-32)</name>
    <name type="common">Geobacter daltonii</name>
    <dbReference type="NCBI Taxonomy" id="316067"/>
    <lineage>
        <taxon>Bacteria</taxon>
        <taxon>Pseudomonadati</taxon>
        <taxon>Thermodesulfobacteriota</taxon>
        <taxon>Desulfuromonadia</taxon>
        <taxon>Geobacterales</taxon>
        <taxon>Geobacteraceae</taxon>
        <taxon>Geotalea</taxon>
    </lineage>
</organism>
<gene>
    <name evidence="9" type="primary">gcvP2</name>
    <name evidence="9" type="ordered locus">Geob_1260</name>
</gene>
<dbReference type="Pfam" id="PF21478">
    <property type="entry name" value="GcvP2_C"/>
    <property type="match status" value="1"/>
</dbReference>
<dbReference type="PANTHER" id="PTHR11773:SF1">
    <property type="entry name" value="GLYCINE DEHYDROGENASE (DECARBOXYLATING), MITOCHONDRIAL"/>
    <property type="match status" value="1"/>
</dbReference>
<reference evidence="9 10" key="1">
    <citation type="submission" date="2009-01" db="EMBL/GenBank/DDBJ databases">
        <title>Complete sequence of Geobacter sp. FRC-32.</title>
        <authorList>
            <consortium name="US DOE Joint Genome Institute"/>
            <person name="Lucas S."/>
            <person name="Copeland A."/>
            <person name="Lapidus A."/>
            <person name="Glavina del Rio T."/>
            <person name="Dalin E."/>
            <person name="Tice H."/>
            <person name="Bruce D."/>
            <person name="Goodwin L."/>
            <person name="Pitluck S."/>
            <person name="Saunders E."/>
            <person name="Brettin T."/>
            <person name="Detter J.C."/>
            <person name="Han C."/>
            <person name="Larimer F."/>
            <person name="Land M."/>
            <person name="Hauser L."/>
            <person name="Kyrpides N."/>
            <person name="Ovchinnikova G."/>
            <person name="Kostka J."/>
            <person name="Richardson P."/>
        </authorList>
    </citation>
    <scope>NUCLEOTIDE SEQUENCE [LARGE SCALE GENOMIC DNA]</scope>
    <source>
        <strain evidence="10">DSM 22248 / JCM 15807 / FRC-32</strain>
    </source>
</reference>
<proteinExistence type="predicted"/>
<dbReference type="SUPFAM" id="SSF53383">
    <property type="entry name" value="PLP-dependent transferases"/>
    <property type="match status" value="1"/>
</dbReference>
<dbReference type="EC" id="1.4.4.2" evidence="3"/>
<keyword evidence="4" id="KW-0663">Pyridoxal phosphate</keyword>
<dbReference type="Pfam" id="PF02347">
    <property type="entry name" value="GDC-P"/>
    <property type="match status" value="1"/>
</dbReference>
<feature type="domain" description="Glycine dehydrogenase C-terminal" evidence="8">
    <location>
        <begin position="348"/>
        <end position="443"/>
    </location>
</feature>
<dbReference type="InterPro" id="IPR015424">
    <property type="entry name" value="PyrdxlP-dep_Trfase"/>
</dbReference>
<dbReference type="NCBIfam" id="NF003346">
    <property type="entry name" value="PRK04366.1"/>
    <property type="match status" value="1"/>
</dbReference>
<dbReference type="FunFam" id="3.40.640.10:FF:000224">
    <property type="entry name" value="Probable glycine dehydrogenase (decarboxylating) subunit 2"/>
    <property type="match status" value="1"/>
</dbReference>
<sequence length="479" mass="51903">MKLIFEQSVPGRRGLKLPIADVPKAAPLPDNLVRFEPAQLPEVSELDLVRHFTGLSRRNFSVDGNFYPLGSCTMKYNAKVTENAAALFAGTHPMTALLPEGDTSAQGSLCLLLEVSRLLAEITGMDEVSCQPLAGAHGEMTGIMLIAAYHRAKGNKKKYVIVPDSSHGTNPASAAMVGYEVITIPSASYGDMDLDAYRAAMNGEVAAVMMTCPNTLGLFNPHISEICDIAHEHDALMYYDGANLNAILGKVRPGDVGFDVIHVNLHKTFGTPHGGGGPGSGPVGVKKALIPFLPGPRIVKHADGRCGLEKDNSQSIGRVANFFGNFGVIVKAYAYMTMLGREGLIQVSEQAVLNANYMLARLKGHFDVPFDQTCMHECVFSASRQVKQGVHAIDIAKYLIDRGYHPPTVYFPLNVKEAIMIEPTETESKETMDAFIEIMIEAARMAETNPDMLHEAPITMPVGRLDETKAAREQNVCFG</sequence>
<dbReference type="GO" id="GO:0005960">
    <property type="term" value="C:glycine cleavage complex"/>
    <property type="evidence" value="ECO:0007669"/>
    <property type="project" value="TreeGrafter"/>
</dbReference>
<dbReference type="eggNOG" id="COG1003">
    <property type="taxonomic scope" value="Bacteria"/>
</dbReference>
<evidence type="ECO:0000256" key="6">
    <source>
        <dbReference type="ARBA" id="ARBA00049026"/>
    </source>
</evidence>
<dbReference type="GO" id="GO:0005829">
    <property type="term" value="C:cytosol"/>
    <property type="evidence" value="ECO:0007669"/>
    <property type="project" value="TreeGrafter"/>
</dbReference>
<dbReference type="AlphaFoldDB" id="B9M3X7"/>
<evidence type="ECO:0000259" key="7">
    <source>
        <dbReference type="Pfam" id="PF02347"/>
    </source>
</evidence>
<feature type="domain" description="Glycine cleavage system P-protein N-terminal" evidence="7">
    <location>
        <begin position="29"/>
        <end position="300"/>
    </location>
</feature>
<dbReference type="KEGG" id="geo:Geob_1260"/>
<dbReference type="InterPro" id="IPR020581">
    <property type="entry name" value="GDC_P"/>
</dbReference>